<keyword evidence="2" id="KW-1185">Reference proteome</keyword>
<protein>
    <submittedName>
        <fullName evidence="1">Uncharacterized protein</fullName>
    </submittedName>
</protein>
<evidence type="ECO:0000313" key="1">
    <source>
        <dbReference type="EMBL" id="KIN99156.1"/>
    </source>
</evidence>
<dbReference type="AlphaFoldDB" id="A0A0C3JNT6"/>
<sequence length="90" mass="9951">MVARPVSEYFFFTFPRCTVSLESELIKQSFKRLVLITPSDAGSKAVIVQSVSADIHATREEASVSLFYETIRMSRIAKGAGVCIHESAHT</sequence>
<gene>
    <name evidence="1" type="ORF">M404DRAFT_817303</name>
</gene>
<reference evidence="1 2" key="1">
    <citation type="submission" date="2014-04" db="EMBL/GenBank/DDBJ databases">
        <authorList>
            <consortium name="DOE Joint Genome Institute"/>
            <person name="Kuo A."/>
            <person name="Kohler A."/>
            <person name="Costa M.D."/>
            <person name="Nagy L.G."/>
            <person name="Floudas D."/>
            <person name="Copeland A."/>
            <person name="Barry K.W."/>
            <person name="Cichocki N."/>
            <person name="Veneault-Fourrey C."/>
            <person name="LaButti K."/>
            <person name="Lindquist E.A."/>
            <person name="Lipzen A."/>
            <person name="Lundell T."/>
            <person name="Morin E."/>
            <person name="Murat C."/>
            <person name="Sun H."/>
            <person name="Tunlid A."/>
            <person name="Henrissat B."/>
            <person name="Grigoriev I.V."/>
            <person name="Hibbett D.S."/>
            <person name="Martin F."/>
            <person name="Nordberg H.P."/>
            <person name="Cantor M.N."/>
            <person name="Hua S.X."/>
        </authorList>
    </citation>
    <scope>NUCLEOTIDE SEQUENCE [LARGE SCALE GENOMIC DNA]</scope>
    <source>
        <strain evidence="1 2">Marx 270</strain>
    </source>
</reference>
<dbReference type="InParanoid" id="A0A0C3JNT6"/>
<dbReference type="Proteomes" id="UP000054217">
    <property type="component" value="Unassembled WGS sequence"/>
</dbReference>
<dbReference type="HOGENOM" id="CLU_2441777_0_0_1"/>
<organism evidence="1 2">
    <name type="scientific">Pisolithus tinctorius Marx 270</name>
    <dbReference type="NCBI Taxonomy" id="870435"/>
    <lineage>
        <taxon>Eukaryota</taxon>
        <taxon>Fungi</taxon>
        <taxon>Dikarya</taxon>
        <taxon>Basidiomycota</taxon>
        <taxon>Agaricomycotina</taxon>
        <taxon>Agaricomycetes</taxon>
        <taxon>Agaricomycetidae</taxon>
        <taxon>Boletales</taxon>
        <taxon>Sclerodermatineae</taxon>
        <taxon>Pisolithaceae</taxon>
        <taxon>Pisolithus</taxon>
    </lineage>
</organism>
<reference evidence="2" key="2">
    <citation type="submission" date="2015-01" db="EMBL/GenBank/DDBJ databases">
        <title>Evolutionary Origins and Diversification of the Mycorrhizal Mutualists.</title>
        <authorList>
            <consortium name="DOE Joint Genome Institute"/>
            <consortium name="Mycorrhizal Genomics Consortium"/>
            <person name="Kohler A."/>
            <person name="Kuo A."/>
            <person name="Nagy L.G."/>
            <person name="Floudas D."/>
            <person name="Copeland A."/>
            <person name="Barry K.W."/>
            <person name="Cichocki N."/>
            <person name="Veneault-Fourrey C."/>
            <person name="LaButti K."/>
            <person name="Lindquist E.A."/>
            <person name="Lipzen A."/>
            <person name="Lundell T."/>
            <person name="Morin E."/>
            <person name="Murat C."/>
            <person name="Riley R."/>
            <person name="Ohm R."/>
            <person name="Sun H."/>
            <person name="Tunlid A."/>
            <person name="Henrissat B."/>
            <person name="Grigoriev I.V."/>
            <person name="Hibbett D.S."/>
            <person name="Martin F."/>
        </authorList>
    </citation>
    <scope>NUCLEOTIDE SEQUENCE [LARGE SCALE GENOMIC DNA]</scope>
    <source>
        <strain evidence="2">Marx 270</strain>
    </source>
</reference>
<name>A0A0C3JNT6_PISTI</name>
<accession>A0A0C3JNT6</accession>
<evidence type="ECO:0000313" key="2">
    <source>
        <dbReference type="Proteomes" id="UP000054217"/>
    </source>
</evidence>
<dbReference type="EMBL" id="KN832007">
    <property type="protein sequence ID" value="KIN99156.1"/>
    <property type="molecule type" value="Genomic_DNA"/>
</dbReference>
<proteinExistence type="predicted"/>